<keyword evidence="4" id="KW-0862">Zinc</keyword>
<keyword evidence="5" id="KW-0539">Nucleus</keyword>
<dbReference type="GO" id="GO:0046983">
    <property type="term" value="F:protein dimerization activity"/>
    <property type="evidence" value="ECO:0007669"/>
    <property type="project" value="InterPro"/>
</dbReference>
<dbReference type="EMBL" id="JEMT01016190">
    <property type="protein sequence ID" value="EXX71234.1"/>
    <property type="molecule type" value="Genomic_DNA"/>
</dbReference>
<dbReference type="OrthoDB" id="2436760at2759"/>
<protein>
    <submittedName>
        <fullName evidence="9">Uncharacterized protein</fullName>
    </submittedName>
</protein>
<evidence type="ECO:0000256" key="6">
    <source>
        <dbReference type="SAM" id="MobiDB-lite"/>
    </source>
</evidence>
<keyword evidence="3" id="KW-0863">Zinc-finger</keyword>
<reference evidence="9 10" key="1">
    <citation type="submission" date="2014-02" db="EMBL/GenBank/DDBJ databases">
        <title>Single nucleus genome sequencing reveals high similarity among nuclei of an endomycorrhizal fungus.</title>
        <authorList>
            <person name="Lin K."/>
            <person name="Geurts R."/>
            <person name="Zhang Z."/>
            <person name="Limpens E."/>
            <person name="Saunders D.G."/>
            <person name="Mu D."/>
            <person name="Pang E."/>
            <person name="Cao H."/>
            <person name="Cha H."/>
            <person name="Lin T."/>
            <person name="Zhou Q."/>
            <person name="Shang Y."/>
            <person name="Li Y."/>
            <person name="Ivanov S."/>
            <person name="Sharma T."/>
            <person name="Velzen R.V."/>
            <person name="Ruijter N.D."/>
            <person name="Aanen D.K."/>
            <person name="Win J."/>
            <person name="Kamoun S."/>
            <person name="Bisseling T."/>
            <person name="Huang S."/>
        </authorList>
    </citation>
    <scope>NUCLEOTIDE SEQUENCE [LARGE SCALE GENOMIC DNA]</scope>
    <source>
        <strain evidence="10">DAOM197198w</strain>
    </source>
</reference>
<feature type="domain" description="DUF659" evidence="7">
    <location>
        <begin position="179"/>
        <end position="325"/>
    </location>
</feature>
<gene>
    <name evidence="9" type="ORF">RirG_080310</name>
</gene>
<sequence>MGKHNFREFFFLAAPENPKANKKAVCWSCIRKHTLPVALTNSDCFVSNKAKLCRSHLKKCLNFEQEYNEEERKEILLRSVPEDKKKNSQQKNVDETFDSENEDNNSIINFTNNPSTSTAIKQTTLNHFISRPLSNKDISHFENLVLLIIVSNGLPFTFLENKETQDVFKFIAPALKLPGRKAISDRILPDSASQLKKSILEVASNDKIGVTAAFDGWTNIKQEHLFGVIFITSKGETLIWGAHDISDQRSRTEDAKLLIKDIMDDAEKNGIQVNCYVSDSAGEYAAARRQLRVEYPSKVFIPCMAHQMNLVVGDIFKESESYKVVSKNAVRIVSYFHSSPYFTGLLRNEQKSIYNQTISLITPGETRWNSFYFCFNSVLKTEAALKTLVTKFSPERVGTVNVIAIVNDSNFWSQLYELQNLLLPLCGVLNNLQKDIARLHEILHCFGWITKIFANHENQSFSNQMIARLKTRWAQWEQPLLLLSFVLHPKYRLSKFTSNISNLSYTYFGQWLGYYYQVWFGEIPKSILREYLTYQREIFPFDSSTYNQFNENIVDFWESAKGLAPELSQLALHLFGICVNSASVERLWSSMGFLHTKRRNRLHHQKKQYKRIHIAAPVQPYNDEEEVDKEAEEETETQINISDCEKEADTEISIEDNNTSEILSADHWLWMVENWVKMLDIENHLDNGENVNEEPIEFELGGRDIHPADDPLAKWDLLFLFNDSLEAPVYLSSLTNF</sequence>
<accession>A0A015KUD5</accession>
<feature type="compositionally biased region" description="Polar residues" evidence="6">
    <location>
        <begin position="104"/>
        <end position="113"/>
    </location>
</feature>
<organism evidence="9 10">
    <name type="scientific">Rhizophagus irregularis (strain DAOM 197198w)</name>
    <name type="common">Glomus intraradices</name>
    <dbReference type="NCBI Taxonomy" id="1432141"/>
    <lineage>
        <taxon>Eukaryota</taxon>
        <taxon>Fungi</taxon>
        <taxon>Fungi incertae sedis</taxon>
        <taxon>Mucoromycota</taxon>
        <taxon>Glomeromycotina</taxon>
        <taxon>Glomeromycetes</taxon>
        <taxon>Glomerales</taxon>
        <taxon>Glomeraceae</taxon>
        <taxon>Rhizophagus</taxon>
    </lineage>
</organism>
<dbReference type="GO" id="GO:0005634">
    <property type="term" value="C:nucleus"/>
    <property type="evidence" value="ECO:0007669"/>
    <property type="project" value="UniProtKB-SubCell"/>
</dbReference>
<evidence type="ECO:0000256" key="4">
    <source>
        <dbReference type="ARBA" id="ARBA00022833"/>
    </source>
</evidence>
<dbReference type="InterPro" id="IPR012337">
    <property type="entry name" value="RNaseH-like_sf"/>
</dbReference>
<feature type="region of interest" description="Disordered" evidence="6">
    <location>
        <begin position="80"/>
        <end position="113"/>
    </location>
</feature>
<keyword evidence="2" id="KW-0479">Metal-binding</keyword>
<evidence type="ECO:0000256" key="5">
    <source>
        <dbReference type="ARBA" id="ARBA00023242"/>
    </source>
</evidence>
<evidence type="ECO:0000256" key="2">
    <source>
        <dbReference type="ARBA" id="ARBA00022723"/>
    </source>
</evidence>
<evidence type="ECO:0000259" key="8">
    <source>
        <dbReference type="Pfam" id="PF05699"/>
    </source>
</evidence>
<dbReference type="PANTHER" id="PTHR46481:SF10">
    <property type="entry name" value="ZINC FINGER BED DOMAIN-CONTAINING PROTEIN 39"/>
    <property type="match status" value="1"/>
</dbReference>
<comment type="subcellular location">
    <subcellularLocation>
        <location evidence="1">Nucleus</location>
    </subcellularLocation>
</comment>
<dbReference type="Pfam" id="PF05699">
    <property type="entry name" value="Dimer_Tnp_hAT"/>
    <property type="match status" value="1"/>
</dbReference>
<evidence type="ECO:0000256" key="3">
    <source>
        <dbReference type="ARBA" id="ARBA00022771"/>
    </source>
</evidence>
<dbReference type="HOGENOM" id="CLU_357928_0_0_1"/>
<proteinExistence type="predicted"/>
<feature type="domain" description="HAT C-terminal dimerisation" evidence="8">
    <location>
        <begin position="545"/>
        <end position="606"/>
    </location>
</feature>
<dbReference type="GO" id="GO:0008270">
    <property type="term" value="F:zinc ion binding"/>
    <property type="evidence" value="ECO:0007669"/>
    <property type="project" value="UniProtKB-KW"/>
</dbReference>
<dbReference type="SUPFAM" id="SSF53098">
    <property type="entry name" value="Ribonuclease H-like"/>
    <property type="match status" value="1"/>
</dbReference>
<dbReference type="AlphaFoldDB" id="A0A015KUD5"/>
<dbReference type="InterPro" id="IPR008906">
    <property type="entry name" value="HATC_C_dom"/>
</dbReference>
<evidence type="ECO:0000256" key="1">
    <source>
        <dbReference type="ARBA" id="ARBA00004123"/>
    </source>
</evidence>
<evidence type="ECO:0000313" key="9">
    <source>
        <dbReference type="EMBL" id="EXX71234.1"/>
    </source>
</evidence>
<name>A0A015KUD5_RHIIW</name>
<dbReference type="Proteomes" id="UP000022910">
    <property type="component" value="Unassembled WGS sequence"/>
</dbReference>
<dbReference type="InterPro" id="IPR007021">
    <property type="entry name" value="DUF659"/>
</dbReference>
<dbReference type="InterPro" id="IPR052035">
    <property type="entry name" value="ZnF_BED_domain_contain"/>
</dbReference>
<evidence type="ECO:0000259" key="7">
    <source>
        <dbReference type="Pfam" id="PF04937"/>
    </source>
</evidence>
<dbReference type="STRING" id="1432141.A0A015KUD5"/>
<comment type="caution">
    <text evidence="9">The sequence shown here is derived from an EMBL/GenBank/DDBJ whole genome shotgun (WGS) entry which is preliminary data.</text>
</comment>
<dbReference type="PANTHER" id="PTHR46481">
    <property type="entry name" value="ZINC FINGER BED DOMAIN-CONTAINING PROTEIN 4"/>
    <property type="match status" value="1"/>
</dbReference>
<keyword evidence="10" id="KW-1185">Reference proteome</keyword>
<dbReference type="Pfam" id="PF04937">
    <property type="entry name" value="DUF659"/>
    <property type="match status" value="1"/>
</dbReference>
<dbReference type="OMA" id="DCEKEAD"/>
<evidence type="ECO:0000313" key="10">
    <source>
        <dbReference type="Proteomes" id="UP000022910"/>
    </source>
</evidence>